<dbReference type="RefSeq" id="WP_068327816.1">
    <property type="nucleotide sequence ID" value="NZ_LVHF01000012.1"/>
</dbReference>
<organism evidence="2 3">
    <name type="scientific">Photobacterium jeanii</name>
    <dbReference type="NCBI Taxonomy" id="858640"/>
    <lineage>
        <taxon>Bacteria</taxon>
        <taxon>Pseudomonadati</taxon>
        <taxon>Pseudomonadota</taxon>
        <taxon>Gammaproteobacteria</taxon>
        <taxon>Vibrionales</taxon>
        <taxon>Vibrionaceae</taxon>
        <taxon>Photobacterium</taxon>
    </lineage>
</organism>
<proteinExistence type="predicted"/>
<dbReference type="Proteomes" id="UP000078503">
    <property type="component" value="Unassembled WGS sequence"/>
</dbReference>
<evidence type="ECO:0008006" key="4">
    <source>
        <dbReference type="Google" id="ProtNLM"/>
    </source>
</evidence>
<accession>A0A178KMM8</accession>
<name>A0A178KMM8_9GAMM</name>
<dbReference type="STRING" id="858640.A3K86_03585"/>
<dbReference type="EMBL" id="LVHF01000012">
    <property type="protein sequence ID" value="OAN18014.1"/>
    <property type="molecule type" value="Genomic_DNA"/>
</dbReference>
<comment type="caution">
    <text evidence="2">The sequence shown here is derived from an EMBL/GenBank/DDBJ whole genome shotgun (WGS) entry which is preliminary data.</text>
</comment>
<dbReference type="AlphaFoldDB" id="A0A178KMM8"/>
<evidence type="ECO:0000256" key="1">
    <source>
        <dbReference type="SAM" id="SignalP"/>
    </source>
</evidence>
<dbReference type="OrthoDB" id="8907804at2"/>
<gene>
    <name evidence="2" type="ORF">A3K86_03585</name>
</gene>
<keyword evidence="1" id="KW-0732">Signal</keyword>
<evidence type="ECO:0000313" key="2">
    <source>
        <dbReference type="EMBL" id="OAN18014.1"/>
    </source>
</evidence>
<sequence>MRNIKLIYTVLLLVLSGCSSIPVDHSAPKLQLDDISVVNKSSGDVKVGIARNNNLLSSMLHYWPTVSGKAISGMLTGDVIEFYVPAGKLKLGAACYGGWSQSWKLTELNLDVTVKDERFFLLSPAVLDGSKYLDIEEVSEDVYKSKLKSGQRIEVGTVSKR</sequence>
<feature type="signal peptide" evidence="1">
    <location>
        <begin position="1"/>
        <end position="26"/>
    </location>
</feature>
<evidence type="ECO:0000313" key="3">
    <source>
        <dbReference type="Proteomes" id="UP000078503"/>
    </source>
</evidence>
<feature type="chain" id="PRO_5008090448" description="DUF192 domain-containing protein" evidence="1">
    <location>
        <begin position="27"/>
        <end position="161"/>
    </location>
</feature>
<keyword evidence="3" id="KW-1185">Reference proteome</keyword>
<protein>
    <recommendedName>
        <fullName evidence="4">DUF192 domain-containing protein</fullName>
    </recommendedName>
</protein>
<dbReference type="PROSITE" id="PS51257">
    <property type="entry name" value="PROKAR_LIPOPROTEIN"/>
    <property type="match status" value="1"/>
</dbReference>
<reference evidence="2 3" key="1">
    <citation type="submission" date="2016-03" db="EMBL/GenBank/DDBJ databases">
        <title>Photobacterium proteolyticum sp. nov. a protease producing bacterium isolated from ocean sediments of Laizhou Bay.</title>
        <authorList>
            <person name="Li Y."/>
        </authorList>
    </citation>
    <scope>NUCLEOTIDE SEQUENCE [LARGE SCALE GENOMIC DNA]</scope>
    <source>
        <strain evidence="2 3">R-40508</strain>
    </source>
</reference>